<dbReference type="InterPro" id="IPR053139">
    <property type="entry name" value="Surface_bspA-like"/>
</dbReference>
<dbReference type="InterPro" id="IPR032675">
    <property type="entry name" value="LRR_dom_sf"/>
</dbReference>
<dbReference type="PANTHER" id="PTHR45661:SF3">
    <property type="entry name" value="IG-LIKE DOMAIN-CONTAINING PROTEIN"/>
    <property type="match status" value="1"/>
</dbReference>
<reference evidence="1" key="2">
    <citation type="journal article" date="2007" name="Science">
        <title>Draft genome sequence of the sexually transmitted pathogen Trichomonas vaginalis.</title>
        <authorList>
            <person name="Carlton J.M."/>
            <person name="Hirt R.P."/>
            <person name="Silva J.C."/>
            <person name="Delcher A.L."/>
            <person name="Schatz M."/>
            <person name="Zhao Q."/>
            <person name="Wortman J.R."/>
            <person name="Bidwell S.L."/>
            <person name="Alsmark U.C.M."/>
            <person name="Besteiro S."/>
            <person name="Sicheritz-Ponten T."/>
            <person name="Noel C.J."/>
            <person name="Dacks J.B."/>
            <person name="Foster P.G."/>
            <person name="Simillion C."/>
            <person name="Van de Peer Y."/>
            <person name="Miranda-Saavedra D."/>
            <person name="Barton G.J."/>
            <person name="Westrop G.D."/>
            <person name="Mueller S."/>
            <person name="Dessi D."/>
            <person name="Fiori P.L."/>
            <person name="Ren Q."/>
            <person name="Paulsen I."/>
            <person name="Zhang H."/>
            <person name="Bastida-Corcuera F.D."/>
            <person name="Simoes-Barbosa A."/>
            <person name="Brown M.T."/>
            <person name="Hayes R.D."/>
            <person name="Mukherjee M."/>
            <person name="Okumura C.Y."/>
            <person name="Schneider R."/>
            <person name="Smith A.J."/>
            <person name="Vanacova S."/>
            <person name="Villalvazo M."/>
            <person name="Haas B.J."/>
            <person name="Pertea M."/>
            <person name="Feldblyum T.V."/>
            <person name="Utterback T.R."/>
            <person name="Shu C.L."/>
            <person name="Osoegawa K."/>
            <person name="de Jong P.J."/>
            <person name="Hrdy I."/>
            <person name="Horvathova L."/>
            <person name="Zubacova Z."/>
            <person name="Dolezal P."/>
            <person name="Malik S.B."/>
            <person name="Logsdon J.M. Jr."/>
            <person name="Henze K."/>
            <person name="Gupta A."/>
            <person name="Wang C.C."/>
            <person name="Dunne R.L."/>
            <person name="Upcroft J.A."/>
            <person name="Upcroft P."/>
            <person name="White O."/>
            <person name="Salzberg S.L."/>
            <person name="Tang P."/>
            <person name="Chiu C.-H."/>
            <person name="Lee Y.-S."/>
            <person name="Embley T.M."/>
            <person name="Coombs G.H."/>
            <person name="Mottram J.C."/>
            <person name="Tachezy J."/>
            <person name="Fraser-Liggett C.M."/>
            <person name="Johnson P.J."/>
        </authorList>
    </citation>
    <scope>NUCLEOTIDE SEQUENCE [LARGE SCALE GENOMIC DNA]</scope>
    <source>
        <strain evidence="1">G3</strain>
    </source>
</reference>
<dbReference type="InParanoid" id="A2F4B6"/>
<protein>
    <submittedName>
        <fullName evidence="1">Surface antigen BspA-like</fullName>
    </submittedName>
</protein>
<dbReference type="KEGG" id="tva:4758051"/>
<evidence type="ECO:0000313" key="2">
    <source>
        <dbReference type="Proteomes" id="UP000001542"/>
    </source>
</evidence>
<dbReference type="Pfam" id="PF13306">
    <property type="entry name" value="LRR_5"/>
    <property type="match status" value="5"/>
</dbReference>
<sequence>MTYIHSDFYYNSGTLLKGVNMPDPDLIISRNCIEIYGNNENDYCFLYSRKTLVSFSFESNPQLTTIGKYAFYNCAKLQRIDLSSCTKLTIIRERAFSFCTSAKELYLPEGLKNIESYSFSETKIRSLIIPNSVVEMKDHAFTKAESLTSINFKDGSKLLSLDSCVFSYTKLVEFEVPESVQSISGIFLYKVFSLTIIRVHPKNKYYISDDCAVYTKNYSKILSFAPNSTQTYVINSNVTDINNGAFICAKCTSIIIPPTVTYIGELAFYETRYLKQIELPPNITIIESYTFYFSAITSIDIPDNVTKINSYAFFACSSLNKIILPGNLTSIGGGAFPLNSININITFKGNSTMKIDKQMLLMSKDNSTISSLLDLSATSIILPCQTKIIKESAFQLSNLQTISCDGVSELETIGFSAFKDCKSLTSIPYFPKLKVIQMSAFANTKLSSEFRFPSTFSSLHPEAFKQVTTLPSISFSSTTVTLTIQDSAFAGCTSLSYVSFDECTCDIYLGINVFSGCSSLSMFNVKKNFKNIDSGCFMNSGISTITFEDNTTSFYNLPSMFLKGCSNMKEINIPKNIISIGSECFSGTSISHVFIPFSVESLYSRCFSGCTNLERVDIPSTCSLYKSSQRYSKVAHPFHTSVTFPAIFLFATKVQYMTKTSAHVYLHAPACKDNYISFDQRLEGVADSAFKNSVFIEFVVFVDNSVISIGRHAFESCIRLKQISIPSSVSSIGEKAFFNCVSLKCGVLFQNKTQIFVNLLISRGISKSALRPCELISCGIQQLYYIPVVAALFTLILPMQI</sequence>
<proteinExistence type="predicted"/>
<dbReference type="VEuPathDB" id="TrichDB:TVAG_449720"/>
<dbReference type="InterPro" id="IPR026906">
    <property type="entry name" value="LRR_5"/>
</dbReference>
<accession>A2F4B6</accession>
<dbReference type="PANTHER" id="PTHR45661">
    <property type="entry name" value="SURFACE ANTIGEN"/>
    <property type="match status" value="1"/>
</dbReference>
<organism evidence="1 2">
    <name type="scientific">Trichomonas vaginalis (strain ATCC PRA-98 / G3)</name>
    <dbReference type="NCBI Taxonomy" id="412133"/>
    <lineage>
        <taxon>Eukaryota</taxon>
        <taxon>Metamonada</taxon>
        <taxon>Parabasalia</taxon>
        <taxon>Trichomonadida</taxon>
        <taxon>Trichomonadidae</taxon>
        <taxon>Trichomonas</taxon>
    </lineage>
</organism>
<evidence type="ECO:0000313" key="1">
    <source>
        <dbReference type="EMBL" id="EAY00236.1"/>
    </source>
</evidence>
<gene>
    <name evidence="1" type="ORF">TVAG_449720</name>
</gene>
<keyword evidence="2" id="KW-1185">Reference proteome</keyword>
<dbReference type="EMBL" id="DS113608">
    <property type="protein sequence ID" value="EAY00236.1"/>
    <property type="molecule type" value="Genomic_DNA"/>
</dbReference>
<dbReference type="VEuPathDB" id="TrichDB:TVAGG3_0431660"/>
<name>A2F4B6_TRIV3</name>
<dbReference type="AlphaFoldDB" id="A2F4B6"/>
<dbReference type="SUPFAM" id="SSF52058">
    <property type="entry name" value="L domain-like"/>
    <property type="match status" value="3"/>
</dbReference>
<dbReference type="STRING" id="5722.A2F4B6"/>
<reference evidence="1" key="1">
    <citation type="submission" date="2006-10" db="EMBL/GenBank/DDBJ databases">
        <authorList>
            <person name="Amadeo P."/>
            <person name="Zhao Q."/>
            <person name="Wortman J."/>
            <person name="Fraser-Liggett C."/>
            <person name="Carlton J."/>
        </authorList>
    </citation>
    <scope>NUCLEOTIDE SEQUENCE</scope>
    <source>
        <strain evidence="1">G3</strain>
    </source>
</reference>
<dbReference type="Gene3D" id="3.80.10.10">
    <property type="entry name" value="Ribonuclease Inhibitor"/>
    <property type="match status" value="4"/>
</dbReference>
<dbReference type="Proteomes" id="UP000001542">
    <property type="component" value="Unassembled WGS sequence"/>
</dbReference>